<dbReference type="EMBL" id="JAODOP010000004">
    <property type="protein sequence ID" value="MEF3833887.1"/>
    <property type="molecule type" value="Genomic_DNA"/>
</dbReference>
<evidence type="ECO:0000313" key="2">
    <source>
        <dbReference type="Proteomes" id="UP001337305"/>
    </source>
</evidence>
<dbReference type="RefSeq" id="WP_303306226.1">
    <property type="nucleotide sequence ID" value="NZ_JAODOP010000004.1"/>
</dbReference>
<comment type="caution">
    <text evidence="1">The sequence shown here is derived from an EMBL/GenBank/DDBJ whole genome shotgun (WGS) entry which is preliminary data.</text>
</comment>
<accession>A0ABU7XT31</accession>
<protein>
    <submittedName>
        <fullName evidence="1">Uncharacterized protein</fullName>
    </submittedName>
</protein>
<organism evidence="1 2">
    <name type="scientific">Flavivirga spongiicola</name>
    <dbReference type="NCBI Taxonomy" id="421621"/>
    <lineage>
        <taxon>Bacteria</taxon>
        <taxon>Pseudomonadati</taxon>
        <taxon>Bacteroidota</taxon>
        <taxon>Flavobacteriia</taxon>
        <taxon>Flavobacteriales</taxon>
        <taxon>Flavobacteriaceae</taxon>
        <taxon>Flavivirga</taxon>
    </lineage>
</organism>
<reference evidence="1 2" key="1">
    <citation type="submission" date="2022-09" db="EMBL/GenBank/DDBJ databases">
        <title>Genome sequencing of Flavivirga sp. MEBiC05379.</title>
        <authorList>
            <person name="Oh H.-M."/>
            <person name="Kwon K.K."/>
            <person name="Park M.J."/>
            <person name="Yang S.-H."/>
        </authorList>
    </citation>
    <scope>NUCLEOTIDE SEQUENCE [LARGE SCALE GENOMIC DNA]</scope>
    <source>
        <strain evidence="1 2">MEBiC05379</strain>
    </source>
</reference>
<evidence type="ECO:0000313" key="1">
    <source>
        <dbReference type="EMBL" id="MEF3833887.1"/>
    </source>
</evidence>
<keyword evidence="2" id="KW-1185">Reference proteome</keyword>
<name>A0ABU7XT31_9FLAO</name>
<gene>
    <name evidence="1" type="ORF">N1F79_12155</name>
</gene>
<proteinExistence type="predicted"/>
<sequence length="222" mass="25700">MNSLRRLLIILFFVQIIQSFGQNQGTFGSDDIDALIPIIKDDHEYWCREIDRHKIGFFPTSELIQEFKELGMPSKAIRCLRKKVQENLKIHVIKFECFSPKCHDGIKADISYETKEAIFFQKSNKRKFRNFSRKVIADYIKDTAKFNNQELPTVFLTGIIHKSDSSLTAKISLKYQNQNNVGGQLLATKNIEFKSLKGRDVQKACNQIALWALSIIEDEINH</sequence>
<dbReference type="Proteomes" id="UP001337305">
    <property type="component" value="Unassembled WGS sequence"/>
</dbReference>